<dbReference type="GO" id="GO:0046872">
    <property type="term" value="F:metal ion binding"/>
    <property type="evidence" value="ECO:0007669"/>
    <property type="project" value="UniProtKB-KW"/>
</dbReference>
<name>A0A6J4JFI2_9ACTN</name>
<keyword evidence="1 4" id="KW-0479">Metal-binding</keyword>
<feature type="binding site" evidence="4">
    <location>
        <position position="194"/>
    </location>
    <ligand>
        <name>Mg(2+)</name>
        <dbReference type="ChEBI" id="CHEBI:18420"/>
        <label>1</label>
        <note>catalytic</note>
    </ligand>
</feature>
<dbReference type="Pfam" id="PF00459">
    <property type="entry name" value="Inositol_P"/>
    <property type="match status" value="1"/>
</dbReference>
<feature type="binding site" evidence="4">
    <location>
        <position position="80"/>
    </location>
    <ligand>
        <name>Mg(2+)</name>
        <dbReference type="ChEBI" id="CHEBI:18420"/>
        <label>1</label>
        <note>catalytic</note>
    </ligand>
</feature>
<dbReference type="InterPro" id="IPR000760">
    <property type="entry name" value="Inositol_monophosphatase-like"/>
</dbReference>
<dbReference type="EMBL" id="CADCTB010000221">
    <property type="protein sequence ID" value="CAA9277565.1"/>
    <property type="molecule type" value="Genomic_DNA"/>
</dbReference>
<evidence type="ECO:0000313" key="5">
    <source>
        <dbReference type="EMBL" id="CAA9277565.1"/>
    </source>
</evidence>
<gene>
    <name evidence="5" type="ORF">AVDCRST_MAG10-3686</name>
</gene>
<comment type="cofactor">
    <cofactor evidence="4">
        <name>Mg(2+)</name>
        <dbReference type="ChEBI" id="CHEBI:18420"/>
    </cofactor>
</comment>
<protein>
    <submittedName>
        <fullName evidence="5">Inositol-1-monophosphatase</fullName>
        <ecNumber evidence="5">3.1.3.25</ecNumber>
    </submittedName>
</protein>
<dbReference type="GO" id="GO:0007165">
    <property type="term" value="P:signal transduction"/>
    <property type="evidence" value="ECO:0007669"/>
    <property type="project" value="TreeGrafter"/>
</dbReference>
<evidence type="ECO:0000256" key="1">
    <source>
        <dbReference type="ARBA" id="ARBA00022723"/>
    </source>
</evidence>
<reference evidence="5" key="1">
    <citation type="submission" date="2020-02" db="EMBL/GenBank/DDBJ databases">
        <authorList>
            <person name="Meier V. D."/>
        </authorList>
    </citation>
    <scope>NUCLEOTIDE SEQUENCE</scope>
    <source>
        <strain evidence="5">AVDCRST_MAG10</strain>
    </source>
</reference>
<dbReference type="PROSITE" id="PS00629">
    <property type="entry name" value="IMP_1"/>
    <property type="match status" value="1"/>
</dbReference>
<evidence type="ECO:0000256" key="2">
    <source>
        <dbReference type="ARBA" id="ARBA00022801"/>
    </source>
</evidence>
<dbReference type="PANTHER" id="PTHR20854">
    <property type="entry name" value="INOSITOL MONOPHOSPHATASE"/>
    <property type="match status" value="1"/>
</dbReference>
<dbReference type="SUPFAM" id="SSF56655">
    <property type="entry name" value="Carbohydrate phosphatase"/>
    <property type="match status" value="1"/>
</dbReference>
<dbReference type="GO" id="GO:0008934">
    <property type="term" value="F:inositol monophosphate 1-phosphatase activity"/>
    <property type="evidence" value="ECO:0007669"/>
    <property type="project" value="TreeGrafter"/>
</dbReference>
<organism evidence="5">
    <name type="scientific">uncultured Acidimicrobiales bacterium</name>
    <dbReference type="NCBI Taxonomy" id="310071"/>
    <lineage>
        <taxon>Bacteria</taxon>
        <taxon>Bacillati</taxon>
        <taxon>Actinomycetota</taxon>
        <taxon>Acidimicrobiia</taxon>
        <taxon>Acidimicrobiales</taxon>
        <taxon>environmental samples</taxon>
    </lineage>
</organism>
<dbReference type="PANTHER" id="PTHR20854:SF4">
    <property type="entry name" value="INOSITOL-1-MONOPHOSPHATASE-RELATED"/>
    <property type="match status" value="1"/>
</dbReference>
<evidence type="ECO:0000256" key="3">
    <source>
        <dbReference type="ARBA" id="ARBA00022842"/>
    </source>
</evidence>
<dbReference type="AlphaFoldDB" id="A0A6J4JFI2"/>
<dbReference type="InterPro" id="IPR020583">
    <property type="entry name" value="Inositol_monoP_metal-BS"/>
</dbReference>
<proteinExistence type="predicted"/>
<dbReference type="EC" id="3.1.3.25" evidence="5"/>
<feature type="binding site" evidence="4">
    <location>
        <position position="77"/>
    </location>
    <ligand>
        <name>Mg(2+)</name>
        <dbReference type="ChEBI" id="CHEBI:18420"/>
        <label>1</label>
        <note>catalytic</note>
    </ligand>
</feature>
<sequence length="254" mass="26058">MTDDVLLAVLSDAAAAVRSALDGLADWGPAGTRPGQYHSDLAADVAALEVLRGAGLGVLSEETGPHDTGRDIVVALDPVDGSTNASRGIPWFATSLCAVDERGARVALVVNQATGERFEAVRGGGALRNGRPTGPTACTSLSDAVLGLTGYPPVDLGWRQMRSLGAAALDLCAVACGHLDAYVDCSNHAHSPWDYLGGMLVCQEAGARVTEAAGRELLALGWKDRRVPVAAATPELLAELVAARNAFPVPATAA</sequence>
<accession>A0A6J4JFI2</accession>
<keyword evidence="2 5" id="KW-0378">Hydrolase</keyword>
<dbReference type="GO" id="GO:0006020">
    <property type="term" value="P:inositol metabolic process"/>
    <property type="evidence" value="ECO:0007669"/>
    <property type="project" value="TreeGrafter"/>
</dbReference>
<keyword evidence="3 4" id="KW-0460">Magnesium</keyword>
<dbReference type="Gene3D" id="3.40.190.80">
    <property type="match status" value="1"/>
</dbReference>
<evidence type="ECO:0000256" key="4">
    <source>
        <dbReference type="PIRSR" id="PIRSR600760-2"/>
    </source>
</evidence>
<dbReference type="Gene3D" id="3.30.540.10">
    <property type="entry name" value="Fructose-1,6-Bisphosphatase, subunit A, domain 1"/>
    <property type="match status" value="1"/>
</dbReference>
<dbReference type="PRINTS" id="PR00377">
    <property type="entry name" value="IMPHPHTASES"/>
</dbReference>
<feature type="binding site" evidence="4">
    <location>
        <position position="61"/>
    </location>
    <ligand>
        <name>Mg(2+)</name>
        <dbReference type="ChEBI" id="CHEBI:18420"/>
        <label>1</label>
        <note>catalytic</note>
    </ligand>
</feature>